<organism evidence="3 4">
    <name type="scientific">Parafrankia soli</name>
    <dbReference type="NCBI Taxonomy" id="2599596"/>
    <lineage>
        <taxon>Bacteria</taxon>
        <taxon>Bacillati</taxon>
        <taxon>Actinomycetota</taxon>
        <taxon>Actinomycetes</taxon>
        <taxon>Frankiales</taxon>
        <taxon>Frankiaceae</taxon>
        <taxon>Parafrankia</taxon>
    </lineage>
</organism>
<reference evidence="4" key="1">
    <citation type="submission" date="2016-07" db="EMBL/GenBank/DDBJ databases">
        <title>Frankia sp. NRRL B-16219 Genome sequencing.</title>
        <authorList>
            <person name="Ghodhbane-Gtari F."/>
            <person name="Swanson E."/>
            <person name="Gueddou A."/>
            <person name="Louati M."/>
            <person name="Nouioui I."/>
            <person name="Hezbri K."/>
            <person name="Abebe-Akele F."/>
            <person name="Simpson S."/>
            <person name="Morris K."/>
            <person name="Thomas K."/>
            <person name="Gtari M."/>
            <person name="Tisa L.S."/>
        </authorList>
    </citation>
    <scope>NUCLEOTIDE SEQUENCE [LARGE SCALE GENOMIC DNA]</scope>
    <source>
        <strain evidence="4">NRRL B-16219</strain>
    </source>
</reference>
<keyword evidence="2" id="KW-1133">Transmembrane helix</keyword>
<dbReference type="RefSeq" id="WP_071066978.1">
    <property type="nucleotide sequence ID" value="NZ_MAXA01000272.1"/>
</dbReference>
<feature type="transmembrane region" description="Helical" evidence="2">
    <location>
        <begin position="30"/>
        <end position="53"/>
    </location>
</feature>
<feature type="region of interest" description="Disordered" evidence="1">
    <location>
        <begin position="134"/>
        <end position="179"/>
    </location>
</feature>
<name>A0A1S1PA55_9ACTN</name>
<feature type="transmembrane region" description="Helical" evidence="2">
    <location>
        <begin position="65"/>
        <end position="88"/>
    </location>
</feature>
<dbReference type="Proteomes" id="UP000179769">
    <property type="component" value="Unassembled WGS sequence"/>
</dbReference>
<evidence type="ECO:0000313" key="3">
    <source>
        <dbReference type="EMBL" id="OHV19783.1"/>
    </source>
</evidence>
<keyword evidence="2" id="KW-0812">Transmembrane</keyword>
<gene>
    <name evidence="3" type="ORF">BBK14_28585</name>
</gene>
<evidence type="ECO:0000256" key="1">
    <source>
        <dbReference type="SAM" id="MobiDB-lite"/>
    </source>
</evidence>
<accession>A0A1S1PA55</accession>
<dbReference type="AlphaFoldDB" id="A0A1S1PA55"/>
<feature type="compositionally biased region" description="Low complexity" evidence="1">
    <location>
        <begin position="134"/>
        <end position="171"/>
    </location>
</feature>
<evidence type="ECO:0000313" key="4">
    <source>
        <dbReference type="Proteomes" id="UP000179769"/>
    </source>
</evidence>
<comment type="caution">
    <text evidence="3">The sequence shown here is derived from an EMBL/GenBank/DDBJ whole genome shotgun (WGS) entry which is preliminary data.</text>
</comment>
<dbReference type="OrthoDB" id="4556056at2"/>
<evidence type="ECO:0000256" key="2">
    <source>
        <dbReference type="SAM" id="Phobius"/>
    </source>
</evidence>
<protein>
    <submittedName>
        <fullName evidence="3">Uncharacterized protein</fullName>
    </submittedName>
</protein>
<sequence length="179" mass="17946">MTSTDARADRFVRELGELKIPDPAAGRPQLWVRLGVALLVVGAALGVTAYAMSHGTRDPLVQRDALALGLGGVVASVVGAALFLRYSLTGFLRFWMARQSYDLAQLGDRLAGVEAVTGPAAAAAPAAPAAANGAVATSAAEPAAEQPAAAEAPAETPEAAASETAAPAAEPATKESVST</sequence>
<keyword evidence="4" id="KW-1185">Reference proteome</keyword>
<dbReference type="EMBL" id="MAXA01000272">
    <property type="protein sequence ID" value="OHV19783.1"/>
    <property type="molecule type" value="Genomic_DNA"/>
</dbReference>
<proteinExistence type="predicted"/>
<keyword evidence="2" id="KW-0472">Membrane</keyword>